<protein>
    <submittedName>
        <fullName evidence="1">Uncharacterized protein</fullName>
    </submittedName>
</protein>
<reference evidence="1" key="1">
    <citation type="submission" date="2022-07" db="EMBL/GenBank/DDBJ databases">
        <title>Genome Sequence of Phlebia brevispora.</title>
        <authorList>
            <person name="Buettner E."/>
        </authorList>
    </citation>
    <scope>NUCLEOTIDE SEQUENCE</scope>
    <source>
        <strain evidence="1">MPL23</strain>
    </source>
</reference>
<dbReference type="EMBL" id="JANHOG010001101">
    <property type="protein sequence ID" value="KAJ3544088.1"/>
    <property type="molecule type" value="Genomic_DNA"/>
</dbReference>
<evidence type="ECO:0000313" key="1">
    <source>
        <dbReference type="EMBL" id="KAJ3544088.1"/>
    </source>
</evidence>
<evidence type="ECO:0000313" key="2">
    <source>
        <dbReference type="Proteomes" id="UP001148662"/>
    </source>
</evidence>
<name>A0ACC1SPR6_9APHY</name>
<organism evidence="1 2">
    <name type="scientific">Phlebia brevispora</name>
    <dbReference type="NCBI Taxonomy" id="194682"/>
    <lineage>
        <taxon>Eukaryota</taxon>
        <taxon>Fungi</taxon>
        <taxon>Dikarya</taxon>
        <taxon>Basidiomycota</taxon>
        <taxon>Agaricomycotina</taxon>
        <taxon>Agaricomycetes</taxon>
        <taxon>Polyporales</taxon>
        <taxon>Meruliaceae</taxon>
        <taxon>Phlebia</taxon>
    </lineage>
</organism>
<sequence length="285" mass="32682">MQAPAARSRKLAQAPFNDSDADFVLETSDKVTFRLLSHIMSRASPIFHDMLGVPHPSAADASPSDYVDGKPVVRVTEDSKIMDAFLRCCYPVPHSTLGIEQLVAVYTAGDKYAVEAVKRHVVNELSRYIPQTEHSLRAYLLACHFGLRDEMERAAKQTLEMRKDDLLHIWYPELDLIQASFFTRLLNFRQRCVDNFGGLFTPLHRLLRDIEDGKGRPPLWESYYYQTTPECSCAVSIGHMDGGEPLSDDEQDDENDDDGKYWVKKWYLQYMKEMEEAVHQDNMPI</sequence>
<accession>A0ACC1SPR6</accession>
<gene>
    <name evidence="1" type="ORF">NM688_g5779</name>
</gene>
<comment type="caution">
    <text evidence="1">The sequence shown here is derived from an EMBL/GenBank/DDBJ whole genome shotgun (WGS) entry which is preliminary data.</text>
</comment>
<proteinExistence type="predicted"/>
<keyword evidence="2" id="KW-1185">Reference proteome</keyword>
<dbReference type="Proteomes" id="UP001148662">
    <property type="component" value="Unassembled WGS sequence"/>
</dbReference>